<comment type="catalytic activity">
    <reaction evidence="5">
        <text>L-histidinol + 2 NAD(+) + H2O = L-histidine + 2 NADH + 3 H(+)</text>
        <dbReference type="Rhea" id="RHEA:20641"/>
        <dbReference type="ChEBI" id="CHEBI:15377"/>
        <dbReference type="ChEBI" id="CHEBI:15378"/>
        <dbReference type="ChEBI" id="CHEBI:57540"/>
        <dbReference type="ChEBI" id="CHEBI:57595"/>
        <dbReference type="ChEBI" id="CHEBI:57699"/>
        <dbReference type="ChEBI" id="CHEBI:57945"/>
        <dbReference type="EC" id="1.1.1.23"/>
    </reaction>
</comment>
<comment type="pathway">
    <text evidence="2">Amino-acid biosynthesis; L-histidine biosynthesis; L-histidine from 5-phospho-alpha-D-ribose 1-diphosphate: step 9/9.</text>
</comment>
<organism evidence="7 8">
    <name type="scientific">Salmonella enterica I</name>
    <dbReference type="NCBI Taxonomy" id="59201"/>
    <lineage>
        <taxon>Bacteria</taxon>
        <taxon>Pseudomonadati</taxon>
        <taxon>Pseudomonadota</taxon>
        <taxon>Gammaproteobacteria</taxon>
        <taxon>Enterobacterales</taxon>
        <taxon>Enterobacteriaceae</taxon>
        <taxon>Salmonella</taxon>
    </lineage>
</organism>
<dbReference type="InterPro" id="IPR016161">
    <property type="entry name" value="Ald_DH/histidinol_DH"/>
</dbReference>
<protein>
    <recommendedName>
        <fullName evidence="3">histidinol dehydrogenase</fullName>
        <ecNumber evidence="3">1.1.1.23</ecNumber>
    </recommendedName>
</protein>
<evidence type="ECO:0000313" key="7">
    <source>
        <dbReference type="EMBL" id="SUH14921.1"/>
    </source>
</evidence>
<comment type="function">
    <text evidence="1">Catalyzes the sequential NAD-dependent oxidations of L-histidinol to L-histidinaldehyde and then to L-histidine.</text>
</comment>
<dbReference type="GO" id="GO:0046872">
    <property type="term" value="F:metal ion binding"/>
    <property type="evidence" value="ECO:0007669"/>
    <property type="project" value="InterPro"/>
</dbReference>
<gene>
    <name evidence="7" type="primary">hisD_2</name>
    <name evidence="7" type="ORF">NCTC8258_02620</name>
</gene>
<evidence type="ECO:0000256" key="3">
    <source>
        <dbReference type="ARBA" id="ARBA00012965"/>
    </source>
</evidence>
<evidence type="ECO:0000256" key="5">
    <source>
        <dbReference type="ARBA" id="ARBA00049489"/>
    </source>
</evidence>
<dbReference type="Pfam" id="PF00815">
    <property type="entry name" value="Histidinol_dh"/>
    <property type="match status" value="1"/>
</dbReference>
<dbReference type="GO" id="GO:0051287">
    <property type="term" value="F:NAD binding"/>
    <property type="evidence" value="ECO:0007669"/>
    <property type="project" value="InterPro"/>
</dbReference>
<dbReference type="Proteomes" id="UP000255509">
    <property type="component" value="Unassembled WGS sequence"/>
</dbReference>
<evidence type="ECO:0000256" key="6">
    <source>
        <dbReference type="RuleBase" id="RU004175"/>
    </source>
</evidence>
<dbReference type="PRINTS" id="PR00083">
    <property type="entry name" value="HOLDHDRGNASE"/>
</dbReference>
<dbReference type="GO" id="GO:0005829">
    <property type="term" value="C:cytosol"/>
    <property type="evidence" value="ECO:0007669"/>
    <property type="project" value="TreeGrafter"/>
</dbReference>
<dbReference type="AlphaFoldDB" id="A0A379W7F2"/>
<keyword evidence="4 7" id="KW-0560">Oxidoreductase</keyword>
<sequence>METQPGVRCQQVTRPVASVGLYIPGGSAPLFSTVLMLATPARIAGCQNVVLCSPPPIADEILYAAQLCGVQEIFNVGGAQAIAALAFAASPYRKWIKFLAPATPL</sequence>
<proteinExistence type="inferred from homology"/>
<dbReference type="EMBL" id="UGXS01000004">
    <property type="protein sequence ID" value="SUH14921.1"/>
    <property type="molecule type" value="Genomic_DNA"/>
</dbReference>
<dbReference type="GO" id="GO:0004399">
    <property type="term" value="F:histidinol dehydrogenase activity"/>
    <property type="evidence" value="ECO:0007669"/>
    <property type="project" value="UniProtKB-EC"/>
</dbReference>
<comment type="similarity">
    <text evidence="6">Belongs to the histidinol dehydrogenase family.</text>
</comment>
<dbReference type="InterPro" id="IPR012131">
    <property type="entry name" value="Hstdl_DH"/>
</dbReference>
<dbReference type="GO" id="GO:0000105">
    <property type="term" value="P:L-histidine biosynthetic process"/>
    <property type="evidence" value="ECO:0007669"/>
    <property type="project" value="TreeGrafter"/>
</dbReference>
<evidence type="ECO:0000256" key="4">
    <source>
        <dbReference type="ARBA" id="ARBA00023002"/>
    </source>
</evidence>
<dbReference type="PANTHER" id="PTHR21256">
    <property type="entry name" value="HISTIDINOL DEHYDROGENASE HDH"/>
    <property type="match status" value="1"/>
</dbReference>
<dbReference type="EC" id="1.1.1.23" evidence="3"/>
<reference evidence="7 8" key="1">
    <citation type="submission" date="2018-06" db="EMBL/GenBank/DDBJ databases">
        <authorList>
            <consortium name="Pathogen Informatics"/>
            <person name="Doyle S."/>
        </authorList>
    </citation>
    <scope>NUCLEOTIDE SEQUENCE [LARGE SCALE GENOMIC DNA]</scope>
    <source>
        <strain evidence="7 8">NCTC8258</strain>
    </source>
</reference>
<dbReference type="SUPFAM" id="SSF53720">
    <property type="entry name" value="ALDH-like"/>
    <property type="match status" value="1"/>
</dbReference>
<dbReference type="Gene3D" id="3.40.50.1980">
    <property type="entry name" value="Nitrogenase molybdenum iron protein domain"/>
    <property type="match status" value="1"/>
</dbReference>
<name>A0A379W7F2_SALET</name>
<accession>A0A379W7F2</accession>
<evidence type="ECO:0000256" key="1">
    <source>
        <dbReference type="ARBA" id="ARBA00003850"/>
    </source>
</evidence>
<evidence type="ECO:0000313" key="8">
    <source>
        <dbReference type="Proteomes" id="UP000255509"/>
    </source>
</evidence>
<dbReference type="PANTHER" id="PTHR21256:SF2">
    <property type="entry name" value="HISTIDINE BIOSYNTHESIS TRIFUNCTIONAL PROTEIN"/>
    <property type="match status" value="1"/>
</dbReference>
<evidence type="ECO:0000256" key="2">
    <source>
        <dbReference type="ARBA" id="ARBA00004940"/>
    </source>
</evidence>